<organism evidence="3 4">
    <name type="scientific">Nocardioides agri</name>
    <dbReference type="NCBI Taxonomy" id="2682843"/>
    <lineage>
        <taxon>Bacteria</taxon>
        <taxon>Bacillati</taxon>
        <taxon>Actinomycetota</taxon>
        <taxon>Actinomycetes</taxon>
        <taxon>Propionibacteriales</taxon>
        <taxon>Nocardioidaceae</taxon>
        <taxon>Nocardioides</taxon>
    </lineage>
</organism>
<dbReference type="Proteomes" id="UP000473525">
    <property type="component" value="Unassembled WGS sequence"/>
</dbReference>
<dbReference type="Gene3D" id="3.90.550.10">
    <property type="entry name" value="Spore Coat Polysaccharide Biosynthesis Protein SpsA, Chain A"/>
    <property type="match status" value="1"/>
</dbReference>
<name>A0A6L6XRD9_9ACTN</name>
<dbReference type="PANTHER" id="PTHR32125">
    <property type="entry name" value="2-C-METHYL-D-ERYTHRITOL 4-PHOSPHATE CYTIDYLYLTRANSFERASE, CHLOROPLASTIC"/>
    <property type="match status" value="1"/>
</dbReference>
<proteinExistence type="predicted"/>
<gene>
    <name evidence="3" type="ORF">GON03_09065</name>
</gene>
<dbReference type="EMBL" id="WSEK01000004">
    <property type="protein sequence ID" value="MVQ49332.1"/>
    <property type="molecule type" value="Genomic_DNA"/>
</dbReference>
<dbReference type="Pfam" id="PF01128">
    <property type="entry name" value="IspD"/>
    <property type="match status" value="1"/>
</dbReference>
<comment type="caution">
    <text evidence="3">The sequence shown here is derived from an EMBL/GenBank/DDBJ whole genome shotgun (WGS) entry which is preliminary data.</text>
</comment>
<keyword evidence="1 3" id="KW-0808">Transferase</keyword>
<evidence type="ECO:0000256" key="2">
    <source>
        <dbReference type="ARBA" id="ARBA00022695"/>
    </source>
</evidence>
<dbReference type="InterPro" id="IPR029044">
    <property type="entry name" value="Nucleotide-diphossugar_trans"/>
</dbReference>
<dbReference type="GO" id="GO:0050518">
    <property type="term" value="F:2-C-methyl-D-erythritol 4-phosphate cytidylyltransferase activity"/>
    <property type="evidence" value="ECO:0007669"/>
    <property type="project" value="TreeGrafter"/>
</dbReference>
<dbReference type="AlphaFoldDB" id="A0A6L6XRD9"/>
<accession>A0A6L6XRD9</accession>
<keyword evidence="4" id="KW-1185">Reference proteome</keyword>
<dbReference type="InterPro" id="IPR034683">
    <property type="entry name" value="IspD/TarI"/>
</dbReference>
<evidence type="ECO:0000256" key="1">
    <source>
        <dbReference type="ARBA" id="ARBA00022679"/>
    </source>
</evidence>
<keyword evidence="2" id="KW-0548">Nucleotidyltransferase</keyword>
<protein>
    <submittedName>
        <fullName evidence="3">NTP transferase domain-containing protein</fullName>
    </submittedName>
</protein>
<dbReference type="RefSeq" id="WP_181645111.1">
    <property type="nucleotide sequence ID" value="NZ_WSEK01000004.1"/>
</dbReference>
<dbReference type="PANTHER" id="PTHR32125:SF4">
    <property type="entry name" value="2-C-METHYL-D-ERYTHRITOL 4-PHOSPHATE CYTIDYLYLTRANSFERASE, CHLOROPLASTIC"/>
    <property type="match status" value="1"/>
</dbReference>
<dbReference type="InterPro" id="IPR050088">
    <property type="entry name" value="IspD/TarI_cytidylyltransf_bact"/>
</dbReference>
<evidence type="ECO:0000313" key="4">
    <source>
        <dbReference type="Proteomes" id="UP000473525"/>
    </source>
</evidence>
<sequence>MPAAVVILAAGAGARVGAGSNKVLLPLGDRPVLAWSVRDALAAADVRRVLVVVRAGEADAVGEALAPVLGDAEVGIVEGGATRHASEWSALQALAPEIDAGAVDVVAIHDGARPLAGTALFESTIAAARETGGAIPGVRLPGLLALDGRALPAELDGVQTPQAFRAPDLLAAYAAAAADGFDGTDTAACWSRYSDLPVAAVPSSATNLKITFPEDLELALRLG</sequence>
<reference evidence="3 4" key="1">
    <citation type="submission" date="2019-12" db="EMBL/GenBank/DDBJ databases">
        <authorList>
            <person name="Huq M.A."/>
        </authorList>
    </citation>
    <scope>NUCLEOTIDE SEQUENCE [LARGE SCALE GENOMIC DNA]</scope>
    <source>
        <strain evidence="3 4">MAH-18</strain>
    </source>
</reference>
<dbReference type="SUPFAM" id="SSF53448">
    <property type="entry name" value="Nucleotide-diphospho-sugar transferases"/>
    <property type="match status" value="1"/>
</dbReference>
<evidence type="ECO:0000313" key="3">
    <source>
        <dbReference type="EMBL" id="MVQ49332.1"/>
    </source>
</evidence>